<dbReference type="EMBL" id="JAIFTH010001206">
    <property type="protein sequence ID" value="KAG9508633.1"/>
    <property type="molecule type" value="Genomic_DNA"/>
</dbReference>
<comment type="caution">
    <text evidence="2">The sequence shown here is derived from an EMBL/GenBank/DDBJ whole genome shotgun (WGS) entry which is preliminary data.</text>
</comment>
<keyword evidence="1" id="KW-0732">Signal</keyword>
<sequence length="230" mass="26426">MFVLRTLATIVVLVAATVQASQNKRPPQDDTQYVQFTGNADTLSVSQPYLGGYNNNYDYGHHRAPQQQAPTYSQQQHYIGQPQDDYLQGPMINENTHNSGNNLKRGLSRITSRFHLNSDPNYSTEYHVPEELKNRGIKQIEFSQLSPQQALKVLCCRVKLPSKKCDEYIDKLTQLRPREVELLHKDLINKASYESVARNFLQMAKADIRSKMHFYLLESSMESDLDNLEC</sequence>
<accession>A0ABQ7S5L3</accession>
<evidence type="ECO:0000313" key="2">
    <source>
        <dbReference type="EMBL" id="KAG9508633.1"/>
    </source>
</evidence>
<feature type="chain" id="PRO_5046260515" evidence="1">
    <location>
        <begin position="21"/>
        <end position="230"/>
    </location>
</feature>
<evidence type="ECO:0000313" key="3">
    <source>
        <dbReference type="Proteomes" id="UP000825002"/>
    </source>
</evidence>
<protein>
    <submittedName>
        <fullName evidence="2">Uncharacterized protein</fullName>
    </submittedName>
</protein>
<organism evidence="2 3">
    <name type="scientific">Fragariocoptes setiger</name>
    <dbReference type="NCBI Taxonomy" id="1670756"/>
    <lineage>
        <taxon>Eukaryota</taxon>
        <taxon>Metazoa</taxon>
        <taxon>Ecdysozoa</taxon>
        <taxon>Arthropoda</taxon>
        <taxon>Chelicerata</taxon>
        <taxon>Arachnida</taxon>
        <taxon>Acari</taxon>
        <taxon>Acariformes</taxon>
        <taxon>Trombidiformes</taxon>
        <taxon>Prostigmata</taxon>
        <taxon>Eupodina</taxon>
        <taxon>Eriophyoidea</taxon>
        <taxon>Phytoptidae</taxon>
        <taxon>Fragariocoptes</taxon>
    </lineage>
</organism>
<evidence type="ECO:0000256" key="1">
    <source>
        <dbReference type="SAM" id="SignalP"/>
    </source>
</evidence>
<gene>
    <name evidence="2" type="ORF">GZH46_02865</name>
</gene>
<name>A0ABQ7S5L3_9ACAR</name>
<dbReference type="Proteomes" id="UP000825002">
    <property type="component" value="Unassembled WGS sequence"/>
</dbReference>
<feature type="signal peptide" evidence="1">
    <location>
        <begin position="1"/>
        <end position="20"/>
    </location>
</feature>
<proteinExistence type="predicted"/>
<keyword evidence="3" id="KW-1185">Reference proteome</keyword>
<reference evidence="2 3" key="1">
    <citation type="submission" date="2020-10" db="EMBL/GenBank/DDBJ databases">
        <authorList>
            <person name="Klimov P.B."/>
            <person name="Dyachkov S.M."/>
            <person name="Chetverikov P.E."/>
        </authorList>
    </citation>
    <scope>NUCLEOTIDE SEQUENCE [LARGE SCALE GENOMIC DNA]</scope>
    <source>
        <strain evidence="2">BMOC 18-1129-001#AD2665</strain>
        <tissue evidence="2">Entire mites</tissue>
    </source>
</reference>